<gene>
    <name evidence="3" type="ORF">EMA8858_04081</name>
</gene>
<evidence type="ECO:0000256" key="1">
    <source>
        <dbReference type="SAM" id="SignalP"/>
    </source>
</evidence>
<organism evidence="3 4">
    <name type="scientific">Emticicia aquatica</name>
    <dbReference type="NCBI Taxonomy" id="1681835"/>
    <lineage>
        <taxon>Bacteria</taxon>
        <taxon>Pseudomonadati</taxon>
        <taxon>Bacteroidota</taxon>
        <taxon>Cytophagia</taxon>
        <taxon>Cytophagales</taxon>
        <taxon>Leadbetterellaceae</taxon>
        <taxon>Emticicia</taxon>
    </lineage>
</organism>
<keyword evidence="4" id="KW-1185">Reference proteome</keyword>
<keyword evidence="1" id="KW-0732">Signal</keyword>
<protein>
    <recommendedName>
        <fullName evidence="2">Outer membrane protein beta-barrel domain-containing protein</fullName>
    </recommendedName>
</protein>
<dbReference type="EMBL" id="CAKLPY010000008">
    <property type="protein sequence ID" value="CAH0997946.1"/>
    <property type="molecule type" value="Genomic_DNA"/>
</dbReference>
<name>A0ABM9AW30_9BACT</name>
<reference evidence="3" key="1">
    <citation type="submission" date="2021-12" db="EMBL/GenBank/DDBJ databases">
        <authorList>
            <person name="Rodrigo-Torres L."/>
            <person name="Arahal R. D."/>
            <person name="Lucena T."/>
        </authorList>
    </citation>
    <scope>NUCLEOTIDE SEQUENCE</scope>
    <source>
        <strain evidence="3">CECT 8858</strain>
    </source>
</reference>
<dbReference type="InterPro" id="IPR025665">
    <property type="entry name" value="Beta-barrel_OMP_2"/>
</dbReference>
<proteinExistence type="predicted"/>
<feature type="domain" description="Outer membrane protein beta-barrel" evidence="2">
    <location>
        <begin position="19"/>
        <end position="176"/>
    </location>
</feature>
<dbReference type="RefSeq" id="WP_238808755.1">
    <property type="nucleotide sequence ID" value="NZ_CAKLPY010000008.1"/>
</dbReference>
<dbReference type="Proteomes" id="UP000837932">
    <property type="component" value="Unassembled WGS sequence"/>
</dbReference>
<evidence type="ECO:0000313" key="3">
    <source>
        <dbReference type="EMBL" id="CAH0997946.1"/>
    </source>
</evidence>
<feature type="signal peptide" evidence="1">
    <location>
        <begin position="1"/>
        <end position="20"/>
    </location>
</feature>
<feature type="chain" id="PRO_5045194957" description="Outer membrane protein beta-barrel domain-containing protein" evidence="1">
    <location>
        <begin position="21"/>
        <end position="210"/>
    </location>
</feature>
<comment type="caution">
    <text evidence="3">The sequence shown here is derived from an EMBL/GenBank/DDBJ whole genome shotgun (WGS) entry which is preliminary data.</text>
</comment>
<dbReference type="Pfam" id="PF13568">
    <property type="entry name" value="OMP_b-brl_2"/>
    <property type="match status" value="1"/>
</dbReference>
<accession>A0ABM9AW30</accession>
<evidence type="ECO:0000259" key="2">
    <source>
        <dbReference type="Pfam" id="PF13568"/>
    </source>
</evidence>
<sequence length="210" mass="23055">MKKILLVVAALALTSTVVFGQESNRKKFQVGLKAGANYSNIYDSKGEAFSADGKYGLAGGLFLAIPIGKFLGIQPEVLFSQKGYKQTGSFLGGTYELTRTTDYIDIPLLISIKPIEFLTIQVGPQYSFLMKQKDVFTNSLATVEQQQEFKNTNIRKNTLCLVGGVDINIRRVVLGARAGWDVQNNNGDGTSTNPQYKNAWVQATLGFRIL</sequence>
<evidence type="ECO:0000313" key="4">
    <source>
        <dbReference type="Proteomes" id="UP000837932"/>
    </source>
</evidence>